<proteinExistence type="predicted"/>
<name>A0A8J9W2M9_BRALA</name>
<dbReference type="PROSITE" id="PS50096">
    <property type="entry name" value="IQ"/>
    <property type="match status" value="1"/>
</dbReference>
<dbReference type="Gene3D" id="1.20.5.190">
    <property type="match status" value="1"/>
</dbReference>
<feature type="compositionally biased region" description="Basic and acidic residues" evidence="1">
    <location>
        <begin position="70"/>
        <end position="82"/>
    </location>
</feature>
<organism evidence="2 3">
    <name type="scientific">Branchiostoma lanceolatum</name>
    <name type="common">Common lancelet</name>
    <name type="synonym">Amphioxus lanceolatum</name>
    <dbReference type="NCBI Taxonomy" id="7740"/>
    <lineage>
        <taxon>Eukaryota</taxon>
        <taxon>Metazoa</taxon>
        <taxon>Chordata</taxon>
        <taxon>Cephalochordata</taxon>
        <taxon>Leptocardii</taxon>
        <taxon>Amphioxiformes</taxon>
        <taxon>Branchiostomatidae</taxon>
        <taxon>Branchiostoma</taxon>
    </lineage>
</organism>
<evidence type="ECO:0000313" key="2">
    <source>
        <dbReference type="EMBL" id="CAH1237789.1"/>
    </source>
</evidence>
<dbReference type="InterPro" id="IPR000048">
    <property type="entry name" value="IQ_motif_EF-hand-BS"/>
</dbReference>
<sequence length="115" mass="12523">MAELVSPLVSIQASQPGSQSPQPEEKGREEDLAAARIQAGFRGYQSRKQAKAMKEQEEQEQPPSAPPTDDGPKTDGEATQPKEEEEVDIDLNDPEVASAAAKIQVPILKFQTFPH</sequence>
<dbReference type="Proteomes" id="UP000838412">
    <property type="component" value="Chromosome 10"/>
</dbReference>
<gene>
    <name evidence="2" type="primary">Hypp5436</name>
    <name evidence="2" type="ORF">BLAG_LOCUS2604</name>
</gene>
<feature type="compositionally biased region" description="Acidic residues" evidence="1">
    <location>
        <begin position="83"/>
        <end position="92"/>
    </location>
</feature>
<feature type="compositionally biased region" description="Basic and acidic residues" evidence="1">
    <location>
        <begin position="23"/>
        <end position="33"/>
    </location>
</feature>
<evidence type="ECO:0000256" key="1">
    <source>
        <dbReference type="SAM" id="MobiDB-lite"/>
    </source>
</evidence>
<keyword evidence="3" id="KW-1185">Reference proteome</keyword>
<reference evidence="2" key="1">
    <citation type="submission" date="2022-01" db="EMBL/GenBank/DDBJ databases">
        <authorList>
            <person name="Braso-Vives M."/>
        </authorList>
    </citation>
    <scope>NUCLEOTIDE SEQUENCE</scope>
</reference>
<evidence type="ECO:0000313" key="3">
    <source>
        <dbReference type="Proteomes" id="UP000838412"/>
    </source>
</evidence>
<dbReference type="OrthoDB" id="252964at2759"/>
<accession>A0A8J9W2M9</accession>
<dbReference type="AlphaFoldDB" id="A0A8J9W2M9"/>
<protein>
    <submittedName>
        <fullName evidence="2">Hypp5436 protein</fullName>
    </submittedName>
</protein>
<dbReference type="CDD" id="cd23767">
    <property type="entry name" value="IQCD"/>
    <property type="match status" value="1"/>
</dbReference>
<dbReference type="EMBL" id="OV696695">
    <property type="protein sequence ID" value="CAH1237789.1"/>
    <property type="molecule type" value="Genomic_DNA"/>
</dbReference>
<feature type="region of interest" description="Disordered" evidence="1">
    <location>
        <begin position="1"/>
        <end position="92"/>
    </location>
</feature>
<dbReference type="SMART" id="SM00015">
    <property type="entry name" value="IQ"/>
    <property type="match status" value="1"/>
</dbReference>